<dbReference type="InterPro" id="IPR019099">
    <property type="entry name" value="Uncharacterised_PGPGW_TM"/>
</dbReference>
<name>A0A970BBL6_9GAMM</name>
<comment type="caution">
    <text evidence="2">The sequence shown here is derived from an EMBL/GenBank/DDBJ whole genome shotgun (WGS) entry which is preliminary data.</text>
</comment>
<feature type="transmembrane region" description="Helical" evidence="1">
    <location>
        <begin position="39"/>
        <end position="58"/>
    </location>
</feature>
<organism evidence="2 3">
    <name type="scientific">Solimonas marina</name>
    <dbReference type="NCBI Taxonomy" id="2714601"/>
    <lineage>
        <taxon>Bacteria</taxon>
        <taxon>Pseudomonadati</taxon>
        <taxon>Pseudomonadota</taxon>
        <taxon>Gammaproteobacteria</taxon>
        <taxon>Nevskiales</taxon>
        <taxon>Nevskiaceae</taxon>
        <taxon>Solimonas</taxon>
    </lineage>
</organism>
<proteinExistence type="predicted"/>
<protein>
    <recommendedName>
        <fullName evidence="4">Transmembrane protein (PGPGW)</fullName>
    </recommendedName>
</protein>
<keyword evidence="3" id="KW-1185">Reference proteome</keyword>
<gene>
    <name evidence="2" type="ORF">G7Y82_19875</name>
</gene>
<accession>A0A970BBL6</accession>
<keyword evidence="1" id="KW-0472">Membrane</keyword>
<sequence length="97" mass="10821">MFDALRRNWRLLKQAPAGERFQRYHEHRQHARRGPARRMLQLGGGAVITVIGVIMMPAPGPGTLVVIAGAALMAGESRSVARALDGTERRIRRLLKR</sequence>
<evidence type="ECO:0000313" key="3">
    <source>
        <dbReference type="Proteomes" id="UP000653472"/>
    </source>
</evidence>
<evidence type="ECO:0000256" key="1">
    <source>
        <dbReference type="SAM" id="Phobius"/>
    </source>
</evidence>
<reference evidence="2" key="1">
    <citation type="submission" date="2020-03" db="EMBL/GenBank/DDBJ databases">
        <title>Solimonas marina sp. nov., isolated from deep seawater of the Pacific Ocean.</title>
        <authorList>
            <person name="Liu X."/>
            <person name="Lai Q."/>
            <person name="Sun F."/>
            <person name="Gai Y."/>
            <person name="Li G."/>
            <person name="Shao Z."/>
        </authorList>
    </citation>
    <scope>NUCLEOTIDE SEQUENCE</scope>
    <source>
        <strain evidence="2">C16B3</strain>
    </source>
</reference>
<dbReference type="EMBL" id="JAAVXB010000016">
    <property type="protein sequence ID" value="NKF24576.1"/>
    <property type="molecule type" value="Genomic_DNA"/>
</dbReference>
<dbReference type="RefSeq" id="WP_168149878.1">
    <property type="nucleotide sequence ID" value="NZ_JAAVXB010000016.1"/>
</dbReference>
<keyword evidence="1" id="KW-1133">Transmembrane helix</keyword>
<evidence type="ECO:0008006" key="4">
    <source>
        <dbReference type="Google" id="ProtNLM"/>
    </source>
</evidence>
<dbReference type="AlphaFoldDB" id="A0A970BBL6"/>
<evidence type="ECO:0000313" key="2">
    <source>
        <dbReference type="EMBL" id="NKF24576.1"/>
    </source>
</evidence>
<keyword evidence="1" id="KW-0812">Transmembrane</keyword>
<dbReference type="Proteomes" id="UP000653472">
    <property type="component" value="Unassembled WGS sequence"/>
</dbReference>
<dbReference type="Pfam" id="PF09656">
    <property type="entry name" value="PGPGW"/>
    <property type="match status" value="1"/>
</dbReference>